<feature type="signal peptide" evidence="1">
    <location>
        <begin position="1"/>
        <end position="21"/>
    </location>
</feature>
<dbReference type="InterPro" id="IPR019613">
    <property type="entry name" value="DUF4198"/>
</dbReference>
<keyword evidence="1" id="KW-0732">Signal</keyword>
<dbReference type="KEGG" id="aagg:ETAA8_05140"/>
<accession>A0A517Y5G6</accession>
<evidence type="ECO:0000256" key="1">
    <source>
        <dbReference type="SAM" id="SignalP"/>
    </source>
</evidence>
<gene>
    <name evidence="2" type="ORF">ETAA8_05140</name>
</gene>
<protein>
    <submittedName>
        <fullName evidence="2">Nickel uptake substrate-specific transmembrane region</fullName>
    </submittedName>
</protein>
<name>A0A517Y5G6_9BACT</name>
<keyword evidence="2" id="KW-0472">Membrane</keyword>
<dbReference type="RefSeq" id="WP_145084397.1">
    <property type="nucleotide sequence ID" value="NZ_CP036274.1"/>
</dbReference>
<keyword evidence="2" id="KW-0812">Transmembrane</keyword>
<dbReference type="Pfam" id="PF10670">
    <property type="entry name" value="DUF4198"/>
    <property type="match status" value="1"/>
</dbReference>
<dbReference type="Proteomes" id="UP000315017">
    <property type="component" value="Chromosome"/>
</dbReference>
<sequence length="244" mass="26569" precursor="true">MKVASFLAPVLVCLVALPAWAHFIFIATRPNAAGKPAVHILFGDDSIASEAKFLDNVAHTKVWAHEAGKPPVEVKLEKEIMGENGTWMGATDVVGRAFTANCEYGVTSRGGAEPSLLVYHAKHIDATDPAALKSFARTENLKLDIVPSFQGEEGELQVLFDGKPAANAQVIIWTPDKYEKETENFTDADGKVKFKANQKGLWQVRARHTNAVAGKKGDKEYKAEKHYCTLVLKNGEVKPEAAAK</sequence>
<proteinExistence type="predicted"/>
<dbReference type="AlphaFoldDB" id="A0A517Y5G6"/>
<evidence type="ECO:0000313" key="3">
    <source>
        <dbReference type="Proteomes" id="UP000315017"/>
    </source>
</evidence>
<evidence type="ECO:0000313" key="2">
    <source>
        <dbReference type="EMBL" id="QDU25446.1"/>
    </source>
</evidence>
<keyword evidence="3" id="KW-1185">Reference proteome</keyword>
<dbReference type="OrthoDB" id="232651at2"/>
<dbReference type="EMBL" id="CP036274">
    <property type="protein sequence ID" value="QDU25446.1"/>
    <property type="molecule type" value="Genomic_DNA"/>
</dbReference>
<reference evidence="2 3" key="1">
    <citation type="submission" date="2019-02" db="EMBL/GenBank/DDBJ databases">
        <title>Deep-cultivation of Planctomycetes and their phenomic and genomic characterization uncovers novel biology.</title>
        <authorList>
            <person name="Wiegand S."/>
            <person name="Jogler M."/>
            <person name="Boedeker C."/>
            <person name="Pinto D."/>
            <person name="Vollmers J."/>
            <person name="Rivas-Marin E."/>
            <person name="Kohn T."/>
            <person name="Peeters S.H."/>
            <person name="Heuer A."/>
            <person name="Rast P."/>
            <person name="Oberbeckmann S."/>
            <person name="Bunk B."/>
            <person name="Jeske O."/>
            <person name="Meyerdierks A."/>
            <person name="Storesund J.E."/>
            <person name="Kallscheuer N."/>
            <person name="Luecker S."/>
            <person name="Lage O.M."/>
            <person name="Pohl T."/>
            <person name="Merkel B.J."/>
            <person name="Hornburger P."/>
            <person name="Mueller R.-W."/>
            <person name="Bruemmer F."/>
            <person name="Labrenz M."/>
            <person name="Spormann A.M."/>
            <person name="Op den Camp H."/>
            <person name="Overmann J."/>
            <person name="Amann R."/>
            <person name="Jetten M.S.M."/>
            <person name="Mascher T."/>
            <person name="Medema M.H."/>
            <person name="Devos D.P."/>
            <person name="Kaster A.-K."/>
            <person name="Ovreas L."/>
            <person name="Rohde M."/>
            <person name="Galperin M.Y."/>
            <person name="Jogler C."/>
        </authorList>
    </citation>
    <scope>NUCLEOTIDE SEQUENCE [LARGE SCALE GENOMIC DNA]</scope>
    <source>
        <strain evidence="2 3">ETA_A8</strain>
    </source>
</reference>
<feature type="chain" id="PRO_5021995479" evidence="1">
    <location>
        <begin position="22"/>
        <end position="244"/>
    </location>
</feature>
<organism evidence="2 3">
    <name type="scientific">Anatilimnocola aggregata</name>
    <dbReference type="NCBI Taxonomy" id="2528021"/>
    <lineage>
        <taxon>Bacteria</taxon>
        <taxon>Pseudomonadati</taxon>
        <taxon>Planctomycetota</taxon>
        <taxon>Planctomycetia</taxon>
        <taxon>Pirellulales</taxon>
        <taxon>Pirellulaceae</taxon>
        <taxon>Anatilimnocola</taxon>
    </lineage>
</organism>